<evidence type="ECO:0000256" key="1">
    <source>
        <dbReference type="ARBA" id="ARBA00008511"/>
    </source>
</evidence>
<evidence type="ECO:0000313" key="3">
    <source>
        <dbReference type="EMBL" id="CAD8769165.1"/>
    </source>
</evidence>
<dbReference type="InterPro" id="IPR026697">
    <property type="entry name" value="DNAAF6"/>
</dbReference>
<dbReference type="GO" id="GO:0051087">
    <property type="term" value="F:protein-folding chaperone binding"/>
    <property type="evidence" value="ECO:0007669"/>
    <property type="project" value="InterPro"/>
</dbReference>
<feature type="domain" description="PIH1D1/2/3 CS-like" evidence="2">
    <location>
        <begin position="83"/>
        <end position="177"/>
    </location>
</feature>
<gene>
    <name evidence="3" type="ORF">PPAR00522_LOCUS5563</name>
</gene>
<proteinExistence type="inferred from homology"/>
<accession>A0A7S0YCU0</accession>
<dbReference type="PANTHER" id="PTHR21083">
    <property type="entry name" value="TWISTER"/>
    <property type="match status" value="1"/>
</dbReference>
<dbReference type="GO" id="GO:0045505">
    <property type="term" value="F:dynein intermediate chain binding"/>
    <property type="evidence" value="ECO:0007669"/>
    <property type="project" value="TreeGrafter"/>
</dbReference>
<sequence>MSLGSFARDYETLSNLLSNNEEDLVDTSNVSKPSYNPGVIGPRDLLNVKIAAPKIRDPNLIWDDDELIEAIDIDVDDGREVASYEISYKQNVETTDMFLGMSGKDPSSTCCEILIVNISLPGLTTAKDIVLDVQDTHLKLDHFKYKLSLYFPHKVFNEKGKAKFMNSSSSLKLELPINREDDPF</sequence>
<reference evidence="3" key="1">
    <citation type="submission" date="2021-01" db="EMBL/GenBank/DDBJ databases">
        <authorList>
            <person name="Corre E."/>
            <person name="Pelletier E."/>
            <person name="Niang G."/>
            <person name="Scheremetjew M."/>
            <person name="Finn R."/>
            <person name="Kale V."/>
            <person name="Holt S."/>
            <person name="Cochrane G."/>
            <person name="Meng A."/>
            <person name="Brown T."/>
            <person name="Cohen L."/>
        </authorList>
    </citation>
    <scope>NUCLEOTIDE SEQUENCE</scope>
    <source>
        <strain evidence="3">SAG 63-3</strain>
    </source>
</reference>
<dbReference type="GO" id="GO:0005737">
    <property type="term" value="C:cytoplasm"/>
    <property type="evidence" value="ECO:0007669"/>
    <property type="project" value="TreeGrafter"/>
</dbReference>
<dbReference type="EMBL" id="HBFM01008727">
    <property type="protein sequence ID" value="CAD8769165.1"/>
    <property type="molecule type" value="Transcribed_RNA"/>
</dbReference>
<dbReference type="GO" id="GO:0070286">
    <property type="term" value="P:axonemal dynein complex assembly"/>
    <property type="evidence" value="ECO:0007669"/>
    <property type="project" value="InterPro"/>
</dbReference>
<dbReference type="InterPro" id="IPR041442">
    <property type="entry name" value="PIH1D1/2/3_CS-like"/>
</dbReference>
<comment type="similarity">
    <text evidence="1">Belongs to the PIH1 family.</text>
</comment>
<protein>
    <recommendedName>
        <fullName evidence="2">PIH1D1/2/3 CS-like domain-containing protein</fullName>
    </recommendedName>
</protein>
<dbReference type="Pfam" id="PF18201">
    <property type="entry name" value="PIH1_CS"/>
    <property type="match status" value="1"/>
</dbReference>
<dbReference type="PANTHER" id="PTHR21083:SF0">
    <property type="entry name" value="DYNEIN AXONEMAL ASSEMBLY FACTOR 6"/>
    <property type="match status" value="1"/>
</dbReference>
<dbReference type="AlphaFoldDB" id="A0A7S0YCU0"/>
<evidence type="ECO:0000259" key="2">
    <source>
        <dbReference type="Pfam" id="PF18201"/>
    </source>
</evidence>
<name>A0A7S0YCU0_9CHLO</name>
<organism evidence="3">
    <name type="scientific">Polytomella parva</name>
    <dbReference type="NCBI Taxonomy" id="51329"/>
    <lineage>
        <taxon>Eukaryota</taxon>
        <taxon>Viridiplantae</taxon>
        <taxon>Chlorophyta</taxon>
        <taxon>core chlorophytes</taxon>
        <taxon>Chlorophyceae</taxon>
        <taxon>CS clade</taxon>
        <taxon>Chlamydomonadales</taxon>
        <taxon>Chlamydomonadaceae</taxon>
        <taxon>Polytomella</taxon>
    </lineage>
</organism>